<dbReference type="Pfam" id="PF13532">
    <property type="entry name" value="2OG-FeII_Oxy_2"/>
    <property type="match status" value="1"/>
</dbReference>
<accession>A0ABW9RRX8</accession>
<evidence type="ECO:0000259" key="1">
    <source>
        <dbReference type="Pfam" id="PF13532"/>
    </source>
</evidence>
<comment type="caution">
    <text evidence="2">The sequence shown here is derived from an EMBL/GenBank/DDBJ whole genome shotgun (WGS) entry which is preliminary data.</text>
</comment>
<feature type="domain" description="Alpha-ketoglutarate-dependent dioxygenase AlkB-like" evidence="1">
    <location>
        <begin position="54"/>
        <end position="198"/>
    </location>
</feature>
<reference evidence="2 3" key="1">
    <citation type="submission" date="2019-02" db="EMBL/GenBank/DDBJ databases">
        <authorList>
            <person name="Goldberg S.R."/>
            <person name="Haltli B.A."/>
            <person name="Correa H."/>
            <person name="Russell K.G."/>
        </authorList>
    </citation>
    <scope>NUCLEOTIDE SEQUENCE [LARGE SCALE GENOMIC DNA]</scope>
    <source>
        <strain evidence="2 3">JCM 16186</strain>
    </source>
</reference>
<dbReference type="Proteomes" id="UP000798808">
    <property type="component" value="Unassembled WGS sequence"/>
</dbReference>
<keyword evidence="3" id="KW-1185">Reference proteome</keyword>
<dbReference type="Gene3D" id="2.60.120.590">
    <property type="entry name" value="Alpha-ketoglutarate-dependent dioxygenase AlkB-like"/>
    <property type="match status" value="1"/>
</dbReference>
<organism evidence="2 3">
    <name type="scientific">Fulvivirga kasyanovii</name>
    <dbReference type="NCBI Taxonomy" id="396812"/>
    <lineage>
        <taxon>Bacteria</taxon>
        <taxon>Pseudomonadati</taxon>
        <taxon>Bacteroidota</taxon>
        <taxon>Cytophagia</taxon>
        <taxon>Cytophagales</taxon>
        <taxon>Fulvivirgaceae</taxon>
        <taxon>Fulvivirga</taxon>
    </lineage>
</organism>
<evidence type="ECO:0000313" key="2">
    <source>
        <dbReference type="EMBL" id="MTI26058.1"/>
    </source>
</evidence>
<dbReference type="InterPro" id="IPR037151">
    <property type="entry name" value="AlkB-like_sf"/>
</dbReference>
<dbReference type="EMBL" id="SMLW01000560">
    <property type="protein sequence ID" value="MTI26058.1"/>
    <property type="molecule type" value="Genomic_DNA"/>
</dbReference>
<name>A0ABW9RRX8_9BACT</name>
<sequence length="266" mass="30818">MNNTEFHKIILPLDQDLFSELSSSVQFEVTGKGRLGNHLVHEGEEGIPLVRTTTNYSIPAHTFSDQHKMIVDSIHANFNDVKQSAIPLFNNALIEIYDRHYTKMKYHSDQCIDVANDSYIALFSCYEKPEELTEQSIRKLKIKHKETQEESEILLTHNSVVLFSVSTNSKYLHKIVLEPVRGMKPLKSDNRWLGITFRKSNTFIQFRNNLPCFPNGKILKLADESQSKEFYKLRGEENKHMDFKYPELYYTLSLADTLRPEKGKAS</sequence>
<dbReference type="InterPro" id="IPR027450">
    <property type="entry name" value="AlkB-like"/>
</dbReference>
<proteinExistence type="predicted"/>
<dbReference type="SUPFAM" id="SSF51197">
    <property type="entry name" value="Clavaminate synthase-like"/>
    <property type="match status" value="1"/>
</dbReference>
<evidence type="ECO:0000313" key="3">
    <source>
        <dbReference type="Proteomes" id="UP000798808"/>
    </source>
</evidence>
<protein>
    <recommendedName>
        <fullName evidence="1">Alpha-ketoglutarate-dependent dioxygenase AlkB-like domain-containing protein</fullName>
    </recommendedName>
</protein>
<gene>
    <name evidence="2" type="ORF">E1163_13960</name>
</gene>